<accession>U6L4G8</accession>
<dbReference type="Proteomes" id="UP000030747">
    <property type="component" value="Unassembled WGS sequence"/>
</dbReference>
<name>U6L4G8_EIMTE</name>
<organism evidence="2 3">
    <name type="scientific">Eimeria tenella</name>
    <name type="common">Coccidian parasite</name>
    <dbReference type="NCBI Taxonomy" id="5802"/>
    <lineage>
        <taxon>Eukaryota</taxon>
        <taxon>Sar</taxon>
        <taxon>Alveolata</taxon>
        <taxon>Apicomplexa</taxon>
        <taxon>Conoidasida</taxon>
        <taxon>Coccidia</taxon>
        <taxon>Eucoccidiorida</taxon>
        <taxon>Eimeriorina</taxon>
        <taxon>Eimeriidae</taxon>
        <taxon>Eimeria</taxon>
    </lineage>
</organism>
<protein>
    <submittedName>
        <fullName evidence="2">Uncharacterized protein</fullName>
    </submittedName>
</protein>
<dbReference type="VEuPathDB" id="ToxoDB:ETH2_1419800"/>
<feature type="non-terminal residue" evidence="2">
    <location>
        <position position="347"/>
    </location>
</feature>
<evidence type="ECO:0000313" key="2">
    <source>
        <dbReference type="EMBL" id="CDJ45041.1"/>
    </source>
</evidence>
<dbReference type="GeneID" id="25250602"/>
<reference evidence="2" key="1">
    <citation type="submission" date="2013-10" db="EMBL/GenBank/DDBJ databases">
        <title>Genomic analysis of the causative agents of coccidiosis in chickens.</title>
        <authorList>
            <person name="Reid A.J."/>
            <person name="Blake D."/>
            <person name="Billington K."/>
            <person name="Browne H."/>
            <person name="Dunn M."/>
            <person name="Hung S."/>
            <person name="Kawahara F."/>
            <person name="Miranda-Saavedra D."/>
            <person name="Mourier T."/>
            <person name="Nagra H."/>
            <person name="Otto T.D."/>
            <person name="Rawlings N."/>
            <person name="Sanchez A."/>
            <person name="Sanders M."/>
            <person name="Subramaniam C."/>
            <person name="Tay Y."/>
            <person name="Dear P."/>
            <person name="Doerig C."/>
            <person name="Gruber A."/>
            <person name="Parkinson J."/>
            <person name="Shirley M."/>
            <person name="Wan K.L."/>
            <person name="Berriman M."/>
            <person name="Tomley F."/>
            <person name="Pain A."/>
        </authorList>
    </citation>
    <scope>NUCLEOTIDE SEQUENCE [LARGE SCALE GENOMIC DNA]</scope>
    <source>
        <strain evidence="2">Houghton</strain>
    </source>
</reference>
<sequence length="347" mass="36461">MELSGPSNAKRGGLLRVSQDPNMYRTSYNDMCQGREVSVQSDFPSGYGGHVPVVGHQLLFKNCKEVLEIKKREKDPSRDSFGGFEANKMGYPYLTKGAKGPPGAPQGRTLLEHYRGLPGPRRGPPGAPEGPRRCLWEILAFGVFVGPQRRATGAPNGVPCEPERGACGSSCAGPCGALKGSRGGPLRPWFEEFFGAPVGAFASTEALLGPPNSEQQLRRTFGVSGAPAAALRGPWEGFPVEPTRGPHRGSTGAPRASYRGPTETPQGPHRGPMLALQGPHRGPTGAPRDTKGAPQGPHRGPTGASVRGPWGSKGQRPRGPQRAQGPLKNPGAPQKPRGPSGAPQGPL</sequence>
<dbReference type="AlphaFoldDB" id="U6L4G8"/>
<dbReference type="RefSeq" id="XP_013235788.1">
    <property type="nucleotide sequence ID" value="XM_013380334.1"/>
</dbReference>
<proteinExistence type="predicted"/>
<keyword evidence="3" id="KW-1185">Reference proteome</keyword>
<reference evidence="2" key="2">
    <citation type="submission" date="2013-10" db="EMBL/GenBank/DDBJ databases">
        <authorList>
            <person name="Aslett M."/>
        </authorList>
    </citation>
    <scope>NUCLEOTIDE SEQUENCE [LARGE SCALE GENOMIC DNA]</scope>
    <source>
        <strain evidence="2">Houghton</strain>
    </source>
</reference>
<feature type="region of interest" description="Disordered" evidence="1">
    <location>
        <begin position="230"/>
        <end position="347"/>
    </location>
</feature>
<dbReference type="OrthoDB" id="328276at2759"/>
<evidence type="ECO:0000313" key="3">
    <source>
        <dbReference type="Proteomes" id="UP000030747"/>
    </source>
</evidence>
<dbReference type="VEuPathDB" id="ToxoDB:ETH_00007000"/>
<evidence type="ECO:0000256" key="1">
    <source>
        <dbReference type="SAM" id="MobiDB-lite"/>
    </source>
</evidence>
<dbReference type="EMBL" id="HG677954">
    <property type="protein sequence ID" value="CDJ45041.1"/>
    <property type="molecule type" value="Genomic_DNA"/>
</dbReference>
<gene>
    <name evidence="2" type="ORF">ETH_00007000</name>
</gene>